<feature type="transmembrane region" description="Helical" evidence="1">
    <location>
        <begin position="38"/>
        <end position="60"/>
    </location>
</feature>
<reference evidence="2 3" key="1">
    <citation type="submission" date="2021-01" db="EMBL/GenBank/DDBJ databases">
        <title>Whole genome shotgun sequence of Microbispora corallina NBRC 16416.</title>
        <authorList>
            <person name="Komaki H."/>
            <person name="Tamura T."/>
        </authorList>
    </citation>
    <scope>NUCLEOTIDE SEQUENCE [LARGE SCALE GENOMIC DNA]</scope>
    <source>
        <strain evidence="2 3">NBRC 16416</strain>
    </source>
</reference>
<dbReference type="EMBL" id="BOOC01000005">
    <property type="protein sequence ID" value="GIH38601.1"/>
    <property type="molecule type" value="Genomic_DNA"/>
</dbReference>
<dbReference type="Pfam" id="PF00756">
    <property type="entry name" value="Esterase"/>
    <property type="match status" value="1"/>
</dbReference>
<dbReference type="SUPFAM" id="SSF53474">
    <property type="entry name" value="alpha/beta-Hydrolases"/>
    <property type="match status" value="1"/>
</dbReference>
<keyword evidence="1" id="KW-0812">Transmembrane</keyword>
<dbReference type="InterPro" id="IPR050583">
    <property type="entry name" value="Mycobacterial_A85_antigen"/>
</dbReference>
<keyword evidence="3" id="KW-1185">Reference proteome</keyword>
<organism evidence="2 3">
    <name type="scientific">Microbispora corallina</name>
    <dbReference type="NCBI Taxonomy" id="83302"/>
    <lineage>
        <taxon>Bacteria</taxon>
        <taxon>Bacillati</taxon>
        <taxon>Actinomycetota</taxon>
        <taxon>Actinomycetes</taxon>
        <taxon>Streptosporangiales</taxon>
        <taxon>Streptosporangiaceae</taxon>
        <taxon>Microbispora</taxon>
    </lineage>
</organism>
<dbReference type="PANTHER" id="PTHR48098:SF1">
    <property type="entry name" value="DIACYLGLYCEROL ACYLTRANSFERASE_MYCOLYLTRANSFERASE AG85A"/>
    <property type="match status" value="1"/>
</dbReference>
<comment type="caution">
    <text evidence="2">The sequence shown here is derived from an EMBL/GenBank/DDBJ whole genome shotgun (WGS) entry which is preliminary data.</text>
</comment>
<evidence type="ECO:0000256" key="1">
    <source>
        <dbReference type="SAM" id="Phobius"/>
    </source>
</evidence>
<accession>A0ABQ4FUZ8</accession>
<name>A0ABQ4FUZ8_9ACTN</name>
<protein>
    <submittedName>
        <fullName evidence="2">Esterase</fullName>
    </submittedName>
</protein>
<gene>
    <name evidence="2" type="ORF">Mco01_16010</name>
</gene>
<evidence type="ECO:0000313" key="3">
    <source>
        <dbReference type="Proteomes" id="UP000603904"/>
    </source>
</evidence>
<dbReference type="PANTHER" id="PTHR48098">
    <property type="entry name" value="ENTEROCHELIN ESTERASE-RELATED"/>
    <property type="match status" value="1"/>
</dbReference>
<feature type="transmembrane region" description="Helical" evidence="1">
    <location>
        <begin position="6"/>
        <end position="26"/>
    </location>
</feature>
<dbReference type="InterPro" id="IPR000801">
    <property type="entry name" value="Esterase-like"/>
</dbReference>
<proteinExistence type="predicted"/>
<keyword evidence="1" id="KW-1133">Transmembrane helix</keyword>
<dbReference type="InterPro" id="IPR029058">
    <property type="entry name" value="AB_hydrolase_fold"/>
</dbReference>
<keyword evidence="1" id="KW-0472">Membrane</keyword>
<dbReference type="RefSeq" id="WP_204056234.1">
    <property type="nucleotide sequence ID" value="NZ_BAAAGP010000002.1"/>
</dbReference>
<evidence type="ECO:0000313" key="2">
    <source>
        <dbReference type="EMBL" id="GIH38601.1"/>
    </source>
</evidence>
<dbReference type="Proteomes" id="UP000603904">
    <property type="component" value="Unassembled WGS sequence"/>
</dbReference>
<sequence length="364" mass="38766">MSLLGVPLLVGTIVLTIAVTAASVWLGGRLRGSASSQAVRRAALALACQVCAVLTVAVVVNDQFEFYATWDDLVGSDSAAGSFASLTPQDQHGFRTAAGLTFAPYGEDGVRVVHFTGPRTHIGADVYVWLPPQYGLPAYRHTRFPAIELLPGYPGPVHNWFTMLDVTGLLRHEMARGEAEPAILVAPTMEVVPGLDTDCTDIPGGPAVETWAAEDVRDMVTANFRARMDGAGWAAMGYSEGGFCAVKLAVQHPRQYTAAVSLSGYFTPTAPAVTRSPGLLRANDLLQVLTRSRPPVSLLVMGTRQDADTAADVTRLRAVVHAPTTVASSVLPSGGHNYGVWGTMLPPALRWVSHELSDPRRARS</sequence>
<dbReference type="Gene3D" id="3.40.50.1820">
    <property type="entry name" value="alpha/beta hydrolase"/>
    <property type="match status" value="1"/>
</dbReference>